<organism evidence="8 9">
    <name type="scientific">Orchesella cincta</name>
    <name type="common">Springtail</name>
    <name type="synonym">Podura cincta</name>
    <dbReference type="NCBI Taxonomy" id="48709"/>
    <lineage>
        <taxon>Eukaryota</taxon>
        <taxon>Metazoa</taxon>
        <taxon>Ecdysozoa</taxon>
        <taxon>Arthropoda</taxon>
        <taxon>Hexapoda</taxon>
        <taxon>Collembola</taxon>
        <taxon>Entomobryomorpha</taxon>
        <taxon>Entomobryoidea</taxon>
        <taxon>Orchesellidae</taxon>
        <taxon>Orchesellinae</taxon>
        <taxon>Orchesella</taxon>
    </lineage>
</organism>
<dbReference type="OMA" id="HAMHANY"/>
<dbReference type="PANTHER" id="PTHR11802">
    <property type="entry name" value="SERINE PROTEASE FAMILY S10 SERINE CARBOXYPEPTIDASE"/>
    <property type="match status" value="1"/>
</dbReference>
<dbReference type="PANTHER" id="PTHR11802:SF3">
    <property type="entry name" value="RETINOID-INDUCIBLE SERINE CARBOXYPEPTIDASE"/>
    <property type="match status" value="1"/>
</dbReference>
<keyword evidence="4 7" id="KW-0732">Signal</keyword>
<dbReference type="EMBL" id="LJIJ01000882">
    <property type="protein sequence ID" value="ODM93970.1"/>
    <property type="molecule type" value="Genomic_DNA"/>
</dbReference>
<gene>
    <name evidence="8" type="ORF">Ocin01_12716</name>
</gene>
<sequence length="888" mass="97515">MDVSLFSIAGVVLQFATVFAQDVDPGEPLFLSPLIKAGELSEALGAAFVSEFFPLLSYSGYITVNEEYNSNIFFWFFPAMPSDGSGGIGDLLNDKPVILWHSPGISGFFSVFGENGPFIAAAGGTNYSLNPFSWSSEYNMIFMDSPVEVGYSFTENEAGFVTAPEEAARDIYSFITQLLSMFPNFRRNAFYTAGASYGATYAISTADYIRTQNQGVPEIYVNLTGVILESPFIDAQTQAKYADPLFSAGLVNSEGAELIRSKENQLKNLVNQGNYSEAFNTWLQVTQVDIQNLTGYGAQFNLYQGELPIVDMTNYVTLNSTRKALKVGSRNFSYVSRVDQSQVQANMMKSMTPKLDTLLNEGFRMLMYVGNMDITTGHLGVAEVLKSLSWEGKTELINGSRTIWKVNDSVAGYITSATNATFAIVRNAGHGVLGNQPDIAGVLLLQATVFAQDVDPGEPLFLSPLIKAGELSKAQEAALVFEFLPLISYSGYITVNEEYNSNIFFWFFPAVPSDGSGGIGDLLNDKPVILWHDGGPGITGFFSIFGQNGPFIGTAGGTNYTSNPFSWSSEYNMIFMDNPVEVGYSFTENEAGYVTGPEEAARDIYSFITQLLSMFPNFRRNAFYTAGASYGATYAISTADYIRTQNQGVPEIYVNLTGVILDSPFIDVKTQAKYADPLFSAGLVNSEGAEFIRSKENQLKDLINQENYLEAFSAWTQVTQIDIRNLTGFGALYNIYLDELPFVDMTSFVTLNSTRKALKVGSRNFSFVNPAQQSRMHANMMKSMIQKLDTLLNEGFRMLMYVGNMDITTGHLGVAEVIKLLSWEGKTELINGTRTIWKVNNRVAGYITSSTNATFAIVRNAGHGVPGDQPEWVLDVVGKFLNVTKSAS</sequence>
<keyword evidence="9" id="KW-1185">Reference proteome</keyword>
<evidence type="ECO:0000313" key="8">
    <source>
        <dbReference type="EMBL" id="ODM93970.1"/>
    </source>
</evidence>
<evidence type="ECO:0000256" key="2">
    <source>
        <dbReference type="ARBA" id="ARBA00022645"/>
    </source>
</evidence>
<keyword evidence="6" id="KW-0325">Glycoprotein</keyword>
<dbReference type="STRING" id="48709.A0A1D2MLR8"/>
<proteinExistence type="inferred from homology"/>
<keyword evidence="5" id="KW-0378">Hydrolase</keyword>
<evidence type="ECO:0000313" key="9">
    <source>
        <dbReference type="Proteomes" id="UP000094527"/>
    </source>
</evidence>
<evidence type="ECO:0000256" key="3">
    <source>
        <dbReference type="ARBA" id="ARBA00022670"/>
    </source>
</evidence>
<evidence type="ECO:0000256" key="7">
    <source>
        <dbReference type="SAM" id="SignalP"/>
    </source>
</evidence>
<accession>A0A1D2MLR8</accession>
<dbReference type="Proteomes" id="UP000094527">
    <property type="component" value="Unassembled WGS sequence"/>
</dbReference>
<dbReference type="InterPro" id="IPR001563">
    <property type="entry name" value="Peptidase_S10"/>
</dbReference>
<dbReference type="GO" id="GO:0004185">
    <property type="term" value="F:serine-type carboxypeptidase activity"/>
    <property type="evidence" value="ECO:0007669"/>
    <property type="project" value="InterPro"/>
</dbReference>
<keyword evidence="3" id="KW-0645">Protease</keyword>
<protein>
    <submittedName>
        <fullName evidence="8">Venom serine carboxypeptidase</fullName>
    </submittedName>
</protein>
<evidence type="ECO:0000256" key="4">
    <source>
        <dbReference type="ARBA" id="ARBA00022729"/>
    </source>
</evidence>
<dbReference type="GO" id="GO:0006508">
    <property type="term" value="P:proteolysis"/>
    <property type="evidence" value="ECO:0007669"/>
    <property type="project" value="UniProtKB-KW"/>
</dbReference>
<evidence type="ECO:0000256" key="5">
    <source>
        <dbReference type="ARBA" id="ARBA00022801"/>
    </source>
</evidence>
<comment type="similarity">
    <text evidence="1">Belongs to the peptidase S10 family.</text>
</comment>
<feature type="chain" id="PRO_5008904230" evidence="7">
    <location>
        <begin position="21"/>
        <end position="888"/>
    </location>
</feature>
<dbReference type="PRINTS" id="PR00724">
    <property type="entry name" value="CRBOXYPTASEC"/>
</dbReference>
<keyword evidence="2 8" id="KW-0121">Carboxypeptidase</keyword>
<dbReference type="SUPFAM" id="SSF53474">
    <property type="entry name" value="alpha/beta-Hydrolases"/>
    <property type="match status" value="2"/>
</dbReference>
<name>A0A1D2MLR8_ORCCI</name>
<evidence type="ECO:0000256" key="1">
    <source>
        <dbReference type="ARBA" id="ARBA00009431"/>
    </source>
</evidence>
<reference evidence="8 9" key="1">
    <citation type="journal article" date="2016" name="Genome Biol. Evol.">
        <title>Gene Family Evolution Reflects Adaptation to Soil Environmental Stressors in the Genome of the Collembolan Orchesella cincta.</title>
        <authorList>
            <person name="Faddeeva-Vakhrusheva A."/>
            <person name="Derks M.F."/>
            <person name="Anvar S.Y."/>
            <person name="Agamennone V."/>
            <person name="Suring W."/>
            <person name="Smit S."/>
            <person name="van Straalen N.M."/>
            <person name="Roelofs D."/>
        </authorList>
    </citation>
    <scope>NUCLEOTIDE SEQUENCE [LARGE SCALE GENOMIC DNA]</scope>
    <source>
        <tissue evidence="8">Mixed pool</tissue>
    </source>
</reference>
<evidence type="ECO:0000256" key="6">
    <source>
        <dbReference type="ARBA" id="ARBA00023180"/>
    </source>
</evidence>
<dbReference type="Gene3D" id="3.40.50.1820">
    <property type="entry name" value="alpha/beta hydrolase"/>
    <property type="match status" value="2"/>
</dbReference>
<dbReference type="AlphaFoldDB" id="A0A1D2MLR8"/>
<comment type="caution">
    <text evidence="8">The sequence shown here is derived from an EMBL/GenBank/DDBJ whole genome shotgun (WGS) entry which is preliminary data.</text>
</comment>
<dbReference type="InterPro" id="IPR029058">
    <property type="entry name" value="AB_hydrolase_fold"/>
</dbReference>
<dbReference type="Pfam" id="PF00450">
    <property type="entry name" value="Peptidase_S10"/>
    <property type="match status" value="2"/>
</dbReference>
<feature type="signal peptide" evidence="7">
    <location>
        <begin position="1"/>
        <end position="20"/>
    </location>
</feature>
<dbReference type="OrthoDB" id="443318at2759"/>